<evidence type="ECO:0000313" key="1">
    <source>
        <dbReference type="EMBL" id="QJA76192.1"/>
    </source>
</evidence>
<gene>
    <name evidence="1" type="ORF">MM415A01563_0010</name>
    <name evidence="2" type="ORF">MM415B02467_0009</name>
</gene>
<sequence>MADEPKNWLENFKAKRLTPEARQRLSDLVQAVIDKKGQYAAVEAFVEVLIEQASKN</sequence>
<organism evidence="1">
    <name type="scientific">viral metagenome</name>
    <dbReference type="NCBI Taxonomy" id="1070528"/>
    <lineage>
        <taxon>unclassified sequences</taxon>
        <taxon>metagenomes</taxon>
        <taxon>organismal metagenomes</taxon>
    </lineage>
</organism>
<accession>A0A6M3K4D2</accession>
<dbReference type="EMBL" id="MT142880">
    <property type="protein sequence ID" value="QJA89947.1"/>
    <property type="molecule type" value="Genomic_DNA"/>
</dbReference>
<evidence type="ECO:0000313" key="2">
    <source>
        <dbReference type="EMBL" id="QJA89947.1"/>
    </source>
</evidence>
<dbReference type="AlphaFoldDB" id="A0A6M3K4D2"/>
<protein>
    <submittedName>
        <fullName evidence="1">Uncharacterized protein</fullName>
    </submittedName>
</protein>
<dbReference type="EMBL" id="MT142210">
    <property type="protein sequence ID" value="QJA76192.1"/>
    <property type="molecule type" value="Genomic_DNA"/>
</dbReference>
<reference evidence="1" key="1">
    <citation type="submission" date="2020-03" db="EMBL/GenBank/DDBJ databases">
        <title>The deep terrestrial virosphere.</title>
        <authorList>
            <person name="Holmfeldt K."/>
            <person name="Nilsson E."/>
            <person name="Simone D."/>
            <person name="Lopez-Fernandez M."/>
            <person name="Wu X."/>
            <person name="de Brujin I."/>
            <person name="Lundin D."/>
            <person name="Andersson A."/>
            <person name="Bertilsson S."/>
            <person name="Dopson M."/>
        </authorList>
    </citation>
    <scope>NUCLEOTIDE SEQUENCE</scope>
    <source>
        <strain evidence="1">MM415A01563</strain>
        <strain evidence="2">MM415B02467</strain>
    </source>
</reference>
<proteinExistence type="predicted"/>
<name>A0A6M3K4D2_9ZZZZ</name>